<dbReference type="SUPFAM" id="SSF56300">
    <property type="entry name" value="Metallo-dependent phosphatases"/>
    <property type="match status" value="1"/>
</dbReference>
<dbReference type="EMBL" id="KQ947432">
    <property type="protein sequence ID" value="KUJ09329.1"/>
    <property type="molecule type" value="Genomic_DNA"/>
</dbReference>
<dbReference type="GeneID" id="28819770"/>
<feature type="compositionally biased region" description="Basic and acidic residues" evidence="1">
    <location>
        <begin position="133"/>
        <end position="145"/>
    </location>
</feature>
<dbReference type="GO" id="GO:0006798">
    <property type="term" value="P:polyphosphate catabolic process"/>
    <property type="evidence" value="ECO:0007669"/>
    <property type="project" value="TreeGrafter"/>
</dbReference>
<dbReference type="InterPro" id="IPR050126">
    <property type="entry name" value="Ap4A_hydrolase"/>
</dbReference>
<evidence type="ECO:0000259" key="2">
    <source>
        <dbReference type="Pfam" id="PF00149"/>
    </source>
</evidence>
<accession>A0A132BBE9</accession>
<dbReference type="FunCoup" id="A0A132BBE9">
    <property type="interactions" value="35"/>
</dbReference>
<dbReference type="GO" id="GO:0016791">
    <property type="term" value="F:phosphatase activity"/>
    <property type="evidence" value="ECO:0007669"/>
    <property type="project" value="TreeGrafter"/>
</dbReference>
<dbReference type="CDD" id="cd00144">
    <property type="entry name" value="MPP_PPP_family"/>
    <property type="match status" value="1"/>
</dbReference>
<dbReference type="GO" id="GO:0000298">
    <property type="term" value="F:endopolyphosphatase activity"/>
    <property type="evidence" value="ECO:0007669"/>
    <property type="project" value="TreeGrafter"/>
</dbReference>
<dbReference type="Proteomes" id="UP000070700">
    <property type="component" value="Unassembled WGS sequence"/>
</dbReference>
<dbReference type="GO" id="GO:0005737">
    <property type="term" value="C:cytoplasm"/>
    <property type="evidence" value="ECO:0007669"/>
    <property type="project" value="TreeGrafter"/>
</dbReference>
<sequence length="303" mass="33470">MAEGRTEGQDEFGSNARPAFSDMIQLMDLPANLLPETGKHRHSGRLIVVGDVHGMKDDLIHLLDKVDFNKKHDHLILAGDMISKGPDSPGVVDLAMRLGATGVRGNHEDRILLAHKDMVAQHISMDSPDPNEETDKKQDALEEESFSHGDYKDRALVRALGEKRIKWLKDCPVILRVGELGSMGQVIVVHAGLAPGVELEKQDPVMVMNMRTISDEGVPSDERDGTGWMKVWNKYQKGLPKHEHTTVIYGHDSKRGLQIGKYSMGIDTGCLKGGQLTAVVIEGGHSDHKHKIVHVNCKDGRNR</sequence>
<dbReference type="RefSeq" id="XP_018063684.1">
    <property type="nucleotide sequence ID" value="XM_018210044.1"/>
</dbReference>
<dbReference type="InterPro" id="IPR029052">
    <property type="entry name" value="Metallo-depent_PP-like"/>
</dbReference>
<dbReference type="AlphaFoldDB" id="A0A132BBE9"/>
<keyword evidence="4" id="KW-1185">Reference proteome</keyword>
<evidence type="ECO:0000256" key="1">
    <source>
        <dbReference type="SAM" id="MobiDB-lite"/>
    </source>
</evidence>
<evidence type="ECO:0000313" key="3">
    <source>
        <dbReference type="EMBL" id="KUJ09329.1"/>
    </source>
</evidence>
<protein>
    <submittedName>
        <fullName evidence="3">Metallo-dependent phosphatase</fullName>
    </submittedName>
</protein>
<dbReference type="InterPro" id="IPR004843">
    <property type="entry name" value="Calcineurin-like_PHP"/>
</dbReference>
<dbReference type="Gene3D" id="3.60.21.10">
    <property type="match status" value="1"/>
</dbReference>
<dbReference type="OrthoDB" id="10267127at2759"/>
<feature type="domain" description="Calcineurin-like phosphoesterase" evidence="2">
    <location>
        <begin position="45"/>
        <end position="252"/>
    </location>
</feature>
<dbReference type="PANTHER" id="PTHR42850:SF4">
    <property type="entry name" value="ZINC-DEPENDENT ENDOPOLYPHOSPHATASE"/>
    <property type="match status" value="1"/>
</dbReference>
<dbReference type="PANTHER" id="PTHR42850">
    <property type="entry name" value="METALLOPHOSPHOESTERASE"/>
    <property type="match status" value="1"/>
</dbReference>
<gene>
    <name evidence="3" type="ORF">LY89DRAFT_598477</name>
</gene>
<proteinExistence type="predicted"/>
<dbReference type="Pfam" id="PF00149">
    <property type="entry name" value="Metallophos"/>
    <property type="match status" value="1"/>
</dbReference>
<dbReference type="InParanoid" id="A0A132BBE9"/>
<feature type="region of interest" description="Disordered" evidence="1">
    <location>
        <begin position="124"/>
        <end position="145"/>
    </location>
</feature>
<dbReference type="STRING" id="149040.A0A132BBE9"/>
<reference evidence="3 4" key="1">
    <citation type="submission" date="2015-10" db="EMBL/GenBank/DDBJ databases">
        <title>Full genome of DAOMC 229536 Phialocephala scopiformis, a fungal endophyte of spruce producing the potent anti-insectan compound rugulosin.</title>
        <authorList>
            <consortium name="DOE Joint Genome Institute"/>
            <person name="Walker A.K."/>
            <person name="Frasz S.L."/>
            <person name="Seifert K.A."/>
            <person name="Miller J.D."/>
            <person name="Mondo S.J."/>
            <person name="Labutti K."/>
            <person name="Lipzen A."/>
            <person name="Dockter R."/>
            <person name="Kennedy M."/>
            <person name="Grigoriev I.V."/>
            <person name="Spatafora J.W."/>
        </authorList>
    </citation>
    <scope>NUCLEOTIDE SEQUENCE [LARGE SCALE GENOMIC DNA]</scope>
    <source>
        <strain evidence="3 4">CBS 120377</strain>
    </source>
</reference>
<dbReference type="KEGG" id="psco:LY89DRAFT_598477"/>
<name>A0A132BBE9_MOLSC</name>
<evidence type="ECO:0000313" key="4">
    <source>
        <dbReference type="Proteomes" id="UP000070700"/>
    </source>
</evidence>
<organism evidence="3 4">
    <name type="scientific">Mollisia scopiformis</name>
    <name type="common">Conifer needle endophyte fungus</name>
    <name type="synonym">Phialocephala scopiformis</name>
    <dbReference type="NCBI Taxonomy" id="149040"/>
    <lineage>
        <taxon>Eukaryota</taxon>
        <taxon>Fungi</taxon>
        <taxon>Dikarya</taxon>
        <taxon>Ascomycota</taxon>
        <taxon>Pezizomycotina</taxon>
        <taxon>Leotiomycetes</taxon>
        <taxon>Helotiales</taxon>
        <taxon>Mollisiaceae</taxon>
        <taxon>Mollisia</taxon>
    </lineage>
</organism>